<name>A0A444W9L3_9FLAO</name>
<comment type="caution">
    <text evidence="2">The sequence shown here is derived from an EMBL/GenBank/DDBJ whole genome shotgun (WGS) entry which is preliminary data.</text>
</comment>
<dbReference type="RefSeq" id="WP_129751460.1">
    <property type="nucleotide sequence ID" value="NZ_JUIW01000007.1"/>
</dbReference>
<evidence type="ECO:0000313" key="3">
    <source>
        <dbReference type="Proteomes" id="UP000289775"/>
    </source>
</evidence>
<evidence type="ECO:0000313" key="2">
    <source>
        <dbReference type="EMBL" id="RYJ42570.1"/>
    </source>
</evidence>
<dbReference type="InterPro" id="IPR038725">
    <property type="entry name" value="YdaG_split_barrel_FMN-bd"/>
</dbReference>
<evidence type="ECO:0000259" key="1">
    <source>
        <dbReference type="Pfam" id="PF16242"/>
    </source>
</evidence>
<proteinExistence type="predicted"/>
<dbReference type="EMBL" id="JUIW01000007">
    <property type="protein sequence ID" value="RYJ42570.1"/>
    <property type="molecule type" value="Genomic_DNA"/>
</dbReference>
<reference evidence="2 3" key="1">
    <citation type="submission" date="2014-12" db="EMBL/GenBank/DDBJ databases">
        <title>Genome sequence of Flavobacterium beibuense RSKm HC5.</title>
        <authorList>
            <person name="Kim J.F."/>
            <person name="Song J.Y."/>
            <person name="Kwak M.-J."/>
            <person name="Lee S.-W."/>
        </authorList>
    </citation>
    <scope>NUCLEOTIDE SEQUENCE [LARGE SCALE GENOMIC DNA]</scope>
    <source>
        <strain evidence="2 3">RSKm HC5</strain>
    </source>
</reference>
<protein>
    <submittedName>
        <fullName evidence="2">Putative stress protein (General stress protein 26)</fullName>
    </submittedName>
</protein>
<dbReference type="SUPFAM" id="SSF50475">
    <property type="entry name" value="FMN-binding split barrel"/>
    <property type="match status" value="1"/>
</dbReference>
<dbReference type="InterPro" id="IPR052917">
    <property type="entry name" value="Stress-Dev_Protein"/>
</dbReference>
<dbReference type="PANTHER" id="PTHR34818:SF1">
    <property type="entry name" value="PROTEIN BLI-3"/>
    <property type="match status" value="1"/>
</dbReference>
<gene>
    <name evidence="2" type="ORF">NU09_2356</name>
</gene>
<organism evidence="2 3">
    <name type="scientific">Flavobacterium beibuense</name>
    <dbReference type="NCBI Taxonomy" id="657326"/>
    <lineage>
        <taxon>Bacteria</taxon>
        <taxon>Pseudomonadati</taxon>
        <taxon>Bacteroidota</taxon>
        <taxon>Flavobacteriia</taxon>
        <taxon>Flavobacteriales</taxon>
        <taxon>Flavobacteriaceae</taxon>
        <taxon>Flavobacterium</taxon>
    </lineage>
</organism>
<dbReference type="PANTHER" id="PTHR34818">
    <property type="entry name" value="PROTEIN BLI-3"/>
    <property type="match status" value="1"/>
</dbReference>
<dbReference type="AlphaFoldDB" id="A0A444W9L3"/>
<keyword evidence="3" id="KW-1185">Reference proteome</keyword>
<feature type="domain" description="General stress protein FMN-binding split barrel" evidence="1">
    <location>
        <begin position="11"/>
        <end position="159"/>
    </location>
</feature>
<dbReference type="Proteomes" id="UP000289775">
    <property type="component" value="Unassembled WGS sequence"/>
</dbReference>
<dbReference type="Gene3D" id="2.30.110.10">
    <property type="entry name" value="Electron Transport, Fmn-binding Protein, Chain A"/>
    <property type="match status" value="1"/>
</dbReference>
<accession>A0A444W9L3</accession>
<dbReference type="Pfam" id="PF16242">
    <property type="entry name" value="Pyrid_ox_like"/>
    <property type="match status" value="1"/>
</dbReference>
<dbReference type="OrthoDB" id="1432662at2"/>
<sequence length="169" mass="19243">MGNFENLSQQEAIAKIKELAEDIKICMFCTELSVRPIPTRPMSLQEVDDNGNLWFISSAKSNKNFEIKHDDEVQLMFAKNADAHFLSLFGKAVIYKDKAHIDEVWTPIAKTWFEEGKNDPDVTIIKVEPKEAYYWDTKEGKMITMLRWAAGAIVGNSIDDGSREGRLNV</sequence>
<dbReference type="InterPro" id="IPR012349">
    <property type="entry name" value="Split_barrel_FMN-bd"/>
</dbReference>